<evidence type="ECO:0000256" key="7">
    <source>
        <dbReference type="ARBA" id="ARBA00035585"/>
    </source>
</evidence>
<keyword evidence="2" id="KW-1003">Cell membrane</keyword>
<evidence type="ECO:0000256" key="4">
    <source>
        <dbReference type="ARBA" id="ARBA00022989"/>
    </source>
</evidence>
<evidence type="ECO:0000256" key="5">
    <source>
        <dbReference type="ARBA" id="ARBA00023136"/>
    </source>
</evidence>
<accession>A0A6J5ZD80</accession>
<protein>
    <submittedName>
        <fullName evidence="9">Unannotated protein</fullName>
    </submittedName>
</protein>
<evidence type="ECO:0000256" key="6">
    <source>
        <dbReference type="ARBA" id="ARBA00035120"/>
    </source>
</evidence>
<dbReference type="AlphaFoldDB" id="A0A6J5ZD80"/>
<gene>
    <name evidence="9" type="ORF">UFOPK3574_00663</name>
</gene>
<keyword evidence="4 8" id="KW-1133">Transmembrane helix</keyword>
<evidence type="ECO:0000256" key="1">
    <source>
        <dbReference type="ARBA" id="ARBA00004651"/>
    </source>
</evidence>
<comment type="catalytic activity">
    <reaction evidence="7">
        <text>fluoride(in) = fluoride(out)</text>
        <dbReference type="Rhea" id="RHEA:76159"/>
        <dbReference type="ChEBI" id="CHEBI:17051"/>
    </reaction>
    <physiologicalReaction direction="left-to-right" evidence="7">
        <dbReference type="Rhea" id="RHEA:76160"/>
    </physiologicalReaction>
</comment>
<comment type="similarity">
    <text evidence="6">Belongs to the fluoride channel Fluc/FEX (TC 1.A.43) family.</text>
</comment>
<dbReference type="Pfam" id="PF02537">
    <property type="entry name" value="CRCB"/>
    <property type="match status" value="1"/>
</dbReference>
<sequence length="117" mass="12281">MKSLLLVAVGGVAGTLIRFGLSVVIPDDRYGTLAANLIGVALASALLVLMERRGVTELRHLLLPGFCAGMTTFSAVTVQVVEPGSGGALFLAENVFLSLLIVLLVLPISRKLIPVRK</sequence>
<dbReference type="EMBL" id="CAESAF010000062">
    <property type="protein sequence ID" value="CAB4337523.1"/>
    <property type="molecule type" value="Genomic_DNA"/>
</dbReference>
<feature type="transmembrane region" description="Helical" evidence="8">
    <location>
        <begin position="61"/>
        <end position="81"/>
    </location>
</feature>
<keyword evidence="3 8" id="KW-0812">Transmembrane</keyword>
<evidence type="ECO:0000256" key="2">
    <source>
        <dbReference type="ARBA" id="ARBA00022475"/>
    </source>
</evidence>
<evidence type="ECO:0000256" key="8">
    <source>
        <dbReference type="SAM" id="Phobius"/>
    </source>
</evidence>
<proteinExistence type="inferred from homology"/>
<comment type="subcellular location">
    <subcellularLocation>
        <location evidence="1">Cell membrane</location>
        <topology evidence="1">Multi-pass membrane protein</topology>
    </subcellularLocation>
</comment>
<name>A0A6J5ZD80_9ZZZZ</name>
<evidence type="ECO:0000313" key="9">
    <source>
        <dbReference type="EMBL" id="CAB4337523.1"/>
    </source>
</evidence>
<dbReference type="InterPro" id="IPR003691">
    <property type="entry name" value="FluC"/>
</dbReference>
<dbReference type="GO" id="GO:0005886">
    <property type="term" value="C:plasma membrane"/>
    <property type="evidence" value="ECO:0007669"/>
    <property type="project" value="UniProtKB-SubCell"/>
</dbReference>
<organism evidence="9">
    <name type="scientific">freshwater metagenome</name>
    <dbReference type="NCBI Taxonomy" id="449393"/>
    <lineage>
        <taxon>unclassified sequences</taxon>
        <taxon>metagenomes</taxon>
        <taxon>ecological metagenomes</taxon>
    </lineage>
</organism>
<feature type="transmembrane region" description="Helical" evidence="8">
    <location>
        <begin position="32"/>
        <end position="49"/>
    </location>
</feature>
<reference evidence="9" key="1">
    <citation type="submission" date="2020-05" db="EMBL/GenBank/DDBJ databases">
        <authorList>
            <person name="Chiriac C."/>
            <person name="Salcher M."/>
            <person name="Ghai R."/>
            <person name="Kavagutti S V."/>
        </authorList>
    </citation>
    <scope>NUCLEOTIDE SEQUENCE</scope>
</reference>
<feature type="transmembrane region" description="Helical" evidence="8">
    <location>
        <begin position="87"/>
        <end position="108"/>
    </location>
</feature>
<evidence type="ECO:0000256" key="3">
    <source>
        <dbReference type="ARBA" id="ARBA00022692"/>
    </source>
</evidence>
<keyword evidence="5 8" id="KW-0472">Membrane</keyword>